<keyword evidence="3" id="KW-1185">Reference proteome</keyword>
<name>F2IEX1_FLUTR</name>
<organism evidence="2 3">
    <name type="scientific">Fluviicola taffensis (strain DSM 16823 / NCIMB 13979 / RW262)</name>
    <dbReference type="NCBI Taxonomy" id="755732"/>
    <lineage>
        <taxon>Bacteria</taxon>
        <taxon>Pseudomonadati</taxon>
        <taxon>Bacteroidota</taxon>
        <taxon>Flavobacteriia</taxon>
        <taxon>Flavobacteriales</taxon>
        <taxon>Crocinitomicaceae</taxon>
        <taxon>Fluviicola</taxon>
    </lineage>
</organism>
<protein>
    <submittedName>
        <fullName evidence="2">RHS repeat-associated core domain protein</fullName>
    </submittedName>
</protein>
<dbReference type="eggNOG" id="COG3209">
    <property type="taxonomic scope" value="Bacteria"/>
</dbReference>
<dbReference type="NCBIfam" id="TIGR03696">
    <property type="entry name" value="Rhs_assc_core"/>
    <property type="match status" value="1"/>
</dbReference>
<evidence type="ECO:0000313" key="3">
    <source>
        <dbReference type="Proteomes" id="UP000007463"/>
    </source>
</evidence>
<reference evidence="3" key="2">
    <citation type="submission" date="2011-02" db="EMBL/GenBank/DDBJ databases">
        <title>The complete genome of Fluviicola taffensis DSM 16823.</title>
        <authorList>
            <consortium name="US DOE Joint Genome Institute (JGI-PGF)"/>
            <person name="Lucas S."/>
            <person name="Copeland A."/>
            <person name="Lapidus A."/>
            <person name="Bruce D."/>
            <person name="Goodwin L."/>
            <person name="Pitluck S."/>
            <person name="Kyrpides N."/>
            <person name="Mavromatis K."/>
            <person name="Ivanova N."/>
            <person name="Mikhailova N."/>
            <person name="Pagani I."/>
            <person name="Chertkov O."/>
            <person name="Detter J.C."/>
            <person name="Han C."/>
            <person name="Tapia R."/>
            <person name="Land M."/>
            <person name="Hauser L."/>
            <person name="Markowitz V."/>
            <person name="Cheng J.-F."/>
            <person name="Hugenholtz P."/>
            <person name="Woyke T."/>
            <person name="Wu D."/>
            <person name="Tindall B."/>
            <person name="Pomrenke H.G."/>
            <person name="Brambilla E."/>
            <person name="Klenk H.-P."/>
            <person name="Eisen J.A."/>
        </authorList>
    </citation>
    <scope>NUCLEOTIDE SEQUENCE [LARGE SCALE GENOMIC DNA]</scope>
    <source>
        <strain evidence="3">DSM 16823 / RW262 / RW262</strain>
    </source>
</reference>
<sequence precursor="true">MWDQEASYEYYQHGPLARTTLGDQEVQGIDYVYTLQGWIKGVNSNGLDATKDPGKDGDGVSDNQLVARDVFGYSLHYYAGDYSPIVGGNNDFIANQGSSDLTNTSSDLYNGNIGRMVTTITDPNSRHILPLGNAYQYDQLNRLKQAKSFNNYDEGSNSWGSGGTTMYYNAFTYDANGNIETQIRQNDAGTTIDDLTYNYHDLAGKRLRNRLYGVNDPTLNGDFSDDIDNMVFDSAQSTINQNNNYMYDAEGRLVKDLQEEIDTIVWRVDGKVKFILRPASSAKKTVSFDYDAMGHRIAKHSYTSNNSYLLEKSTYYILDAQGKSQLWLVKTKQRQALVRKLQGTMSVYERVVDHTEESIAFFQAEKHIYGSSRLGMHNEPVPMLGSQNTTYTMEYVDHRIGERTYELSNHLGNVLSVISDKAIPHDDGGGNVDYWLADIRQSTDYSPFGVTLEDRNLMLVGAEKSRYGFQNQEMDDEIKLEGNSYDFGARMYDSRLGRWLTIDALSGKYPHLSPYNFVDNCPIKFLDPDGRDIIDFLKSMSNGYVVQSRVIQQSTVFMNWISQYANVSGLDDSGKLGITTSGARSQINLKFEVTNLTGAGATSILFKGKNLTACTEAELTGAKPEDFQLLIQLNSSVDNSSGGLKAGDKLLTIGHEALLHGETLSLLLLDFFNGTKDAAALLEGYKQDVDGGGELDHLKITPGTSTEYSSFIADVNQVLINNRNLDTPFPDLIPEEKGYPRANELNKTYGPTSPNRNFNNKAVNLSDDFRHEVDHEKNHSYNPDKRGFGGNFLKKP</sequence>
<dbReference type="InterPro" id="IPR022385">
    <property type="entry name" value="Rhs_assc_core"/>
</dbReference>
<dbReference type="HOGENOM" id="CLU_352938_0_0_10"/>
<dbReference type="STRING" id="755732.Fluta_0430"/>
<dbReference type="Proteomes" id="UP000007463">
    <property type="component" value="Chromosome"/>
</dbReference>
<dbReference type="KEGG" id="fte:Fluta_0430"/>
<gene>
    <name evidence="2" type="ordered locus">Fluta_0430</name>
</gene>
<accession>F2IEX1</accession>
<dbReference type="Gene3D" id="2.180.10.10">
    <property type="entry name" value="RHS repeat-associated core"/>
    <property type="match status" value="1"/>
</dbReference>
<feature type="compositionally biased region" description="Basic and acidic residues" evidence="1">
    <location>
        <begin position="774"/>
        <end position="787"/>
    </location>
</feature>
<reference evidence="2 3" key="1">
    <citation type="journal article" date="2011" name="Stand. Genomic Sci.">
        <title>Complete genome sequence of the gliding freshwater bacterium Fluviicola taffensis type strain (RW262).</title>
        <authorList>
            <person name="Woyke T."/>
            <person name="Chertkov O."/>
            <person name="Lapidus A."/>
            <person name="Nolan M."/>
            <person name="Lucas S."/>
            <person name="Del Rio T.G."/>
            <person name="Tice H."/>
            <person name="Cheng J.F."/>
            <person name="Tapia R."/>
            <person name="Han C."/>
            <person name="Goodwin L."/>
            <person name="Pitluck S."/>
            <person name="Liolios K."/>
            <person name="Pagani I."/>
            <person name="Ivanova N."/>
            <person name="Huntemann M."/>
            <person name="Mavromatis K."/>
            <person name="Mikhailova N."/>
            <person name="Pati A."/>
            <person name="Chen A."/>
            <person name="Palaniappan K."/>
            <person name="Land M."/>
            <person name="Hauser L."/>
            <person name="Brambilla E.M."/>
            <person name="Rohde M."/>
            <person name="Mwirichia R."/>
            <person name="Sikorski J."/>
            <person name="Tindall B.J."/>
            <person name="Goker M."/>
            <person name="Bristow J."/>
            <person name="Eisen J.A."/>
            <person name="Markowitz V."/>
            <person name="Hugenholtz P."/>
            <person name="Klenk H.P."/>
            <person name="Kyrpides N.C."/>
        </authorList>
    </citation>
    <scope>NUCLEOTIDE SEQUENCE [LARGE SCALE GENOMIC DNA]</scope>
    <source>
        <strain evidence="3">DSM 16823 / RW262 / RW262</strain>
    </source>
</reference>
<feature type="region of interest" description="Disordered" evidence="1">
    <location>
        <begin position="774"/>
        <end position="796"/>
    </location>
</feature>
<dbReference type="EMBL" id="CP002542">
    <property type="protein sequence ID" value="AEA42436.1"/>
    <property type="molecule type" value="Genomic_DNA"/>
</dbReference>
<proteinExistence type="predicted"/>
<dbReference type="AlphaFoldDB" id="F2IEX1"/>
<evidence type="ECO:0000256" key="1">
    <source>
        <dbReference type="SAM" id="MobiDB-lite"/>
    </source>
</evidence>
<evidence type="ECO:0000313" key="2">
    <source>
        <dbReference type="EMBL" id="AEA42436.1"/>
    </source>
</evidence>